<dbReference type="InterPro" id="IPR014757">
    <property type="entry name" value="Tscrpt_reg_IclR_C"/>
</dbReference>
<dbReference type="InterPro" id="IPR036390">
    <property type="entry name" value="WH_DNA-bd_sf"/>
</dbReference>
<evidence type="ECO:0000256" key="2">
    <source>
        <dbReference type="ARBA" id="ARBA00023125"/>
    </source>
</evidence>
<dbReference type="InterPro" id="IPR050707">
    <property type="entry name" value="HTH_MetabolicPath_Reg"/>
</dbReference>
<dbReference type="PANTHER" id="PTHR30136">
    <property type="entry name" value="HELIX-TURN-HELIX TRANSCRIPTIONAL REGULATOR, ICLR FAMILY"/>
    <property type="match status" value="1"/>
</dbReference>
<dbReference type="GO" id="GO:0003700">
    <property type="term" value="F:DNA-binding transcription factor activity"/>
    <property type="evidence" value="ECO:0007669"/>
    <property type="project" value="TreeGrafter"/>
</dbReference>
<dbReference type="Pfam" id="PF01614">
    <property type="entry name" value="IclR_C"/>
    <property type="match status" value="1"/>
</dbReference>
<dbReference type="InterPro" id="IPR029016">
    <property type="entry name" value="GAF-like_dom_sf"/>
</dbReference>
<dbReference type="SMART" id="SM00346">
    <property type="entry name" value="HTH_ICLR"/>
    <property type="match status" value="1"/>
</dbReference>
<dbReference type="GO" id="GO:0003677">
    <property type="term" value="F:DNA binding"/>
    <property type="evidence" value="ECO:0007669"/>
    <property type="project" value="UniProtKB-KW"/>
</dbReference>
<dbReference type="InterPro" id="IPR005471">
    <property type="entry name" value="Tscrpt_reg_IclR_N"/>
</dbReference>
<dbReference type="PANTHER" id="PTHR30136:SF35">
    <property type="entry name" value="HTH-TYPE TRANSCRIPTIONAL REGULATOR RV1719"/>
    <property type="match status" value="1"/>
</dbReference>
<dbReference type="Gene3D" id="3.30.450.40">
    <property type="match status" value="1"/>
</dbReference>
<dbReference type="InterPro" id="IPR036388">
    <property type="entry name" value="WH-like_DNA-bd_sf"/>
</dbReference>
<proteinExistence type="predicted"/>
<evidence type="ECO:0000259" key="4">
    <source>
        <dbReference type="PROSITE" id="PS51077"/>
    </source>
</evidence>
<dbReference type="PROSITE" id="PS51078">
    <property type="entry name" value="ICLR_ED"/>
    <property type="match status" value="1"/>
</dbReference>
<evidence type="ECO:0000259" key="5">
    <source>
        <dbReference type="PROSITE" id="PS51078"/>
    </source>
</evidence>
<accession>A0A1N7CLK8</accession>
<feature type="domain" description="IclR-ED" evidence="5">
    <location>
        <begin position="87"/>
        <end position="274"/>
    </location>
</feature>
<name>A0A1N7CLK8_9EURY</name>
<protein>
    <submittedName>
        <fullName evidence="6">Transcriptional regulator, IclR family</fullName>
    </submittedName>
</protein>
<feature type="domain" description="HTH iclR-type" evidence="4">
    <location>
        <begin position="27"/>
        <end position="86"/>
    </location>
</feature>
<dbReference type="Pfam" id="PF09339">
    <property type="entry name" value="HTH_IclR"/>
    <property type="match status" value="1"/>
</dbReference>
<evidence type="ECO:0000256" key="1">
    <source>
        <dbReference type="ARBA" id="ARBA00023015"/>
    </source>
</evidence>
<dbReference type="GO" id="GO:0045892">
    <property type="term" value="P:negative regulation of DNA-templated transcription"/>
    <property type="evidence" value="ECO:0007669"/>
    <property type="project" value="TreeGrafter"/>
</dbReference>
<evidence type="ECO:0000256" key="3">
    <source>
        <dbReference type="ARBA" id="ARBA00023163"/>
    </source>
</evidence>
<sequence>METPMCSAYLGVCMTHSPGDEGSTQSLKTVTTTFDIIDALESLGGAGVTELADHLDISKSAVYKHLYTLKERKYVVKDGNDYRLSLQFLLLGEHVRNQNPLFRIGKPEIEKLADETGEYAHLTTEQHGLGINLCKIRGEHAVGTDYQIAKKQRANYLHSMATGKAILAFLPEERVNWIIDRYGLPEMTDSTLTDRETLFESLAEIREQGYAVNDGEEVEGLRAVGAPIHDRDGSVLGALSVSAPKTRLSGDQFRKHIPELVTRTANVIEVNLNMVERSSDIGSL</sequence>
<dbReference type="Proteomes" id="UP000186914">
    <property type="component" value="Unassembled WGS sequence"/>
</dbReference>
<dbReference type="EMBL" id="FTNO01000003">
    <property type="protein sequence ID" value="SIR64294.1"/>
    <property type="molecule type" value="Genomic_DNA"/>
</dbReference>
<organism evidence="6 7">
    <name type="scientific">Haladaptatus litoreus</name>
    <dbReference type="NCBI Taxonomy" id="553468"/>
    <lineage>
        <taxon>Archaea</taxon>
        <taxon>Methanobacteriati</taxon>
        <taxon>Methanobacteriota</taxon>
        <taxon>Stenosarchaea group</taxon>
        <taxon>Halobacteria</taxon>
        <taxon>Halobacteriales</taxon>
        <taxon>Haladaptataceae</taxon>
        <taxon>Haladaptatus</taxon>
    </lineage>
</organism>
<dbReference type="Gene3D" id="1.10.10.10">
    <property type="entry name" value="Winged helix-like DNA-binding domain superfamily/Winged helix DNA-binding domain"/>
    <property type="match status" value="1"/>
</dbReference>
<keyword evidence="2" id="KW-0238">DNA-binding</keyword>
<keyword evidence="1" id="KW-0805">Transcription regulation</keyword>
<dbReference type="SUPFAM" id="SSF46785">
    <property type="entry name" value="Winged helix' DNA-binding domain"/>
    <property type="match status" value="1"/>
</dbReference>
<evidence type="ECO:0000313" key="7">
    <source>
        <dbReference type="Proteomes" id="UP000186914"/>
    </source>
</evidence>
<keyword evidence="3" id="KW-0804">Transcription</keyword>
<dbReference type="CDD" id="cd00090">
    <property type="entry name" value="HTH_ARSR"/>
    <property type="match status" value="1"/>
</dbReference>
<reference evidence="7" key="1">
    <citation type="submission" date="2017-01" db="EMBL/GenBank/DDBJ databases">
        <authorList>
            <person name="Varghese N."/>
            <person name="Submissions S."/>
        </authorList>
    </citation>
    <scope>NUCLEOTIDE SEQUENCE [LARGE SCALE GENOMIC DNA]</scope>
    <source>
        <strain evidence="7">CGMCC 1.7737</strain>
    </source>
</reference>
<gene>
    <name evidence="6" type="ORF">SAMN05421858_3080</name>
</gene>
<dbReference type="AlphaFoldDB" id="A0A1N7CLK8"/>
<dbReference type="InterPro" id="IPR011991">
    <property type="entry name" value="ArsR-like_HTH"/>
</dbReference>
<dbReference type="SUPFAM" id="SSF55781">
    <property type="entry name" value="GAF domain-like"/>
    <property type="match status" value="1"/>
</dbReference>
<evidence type="ECO:0000313" key="6">
    <source>
        <dbReference type="EMBL" id="SIR64294.1"/>
    </source>
</evidence>
<dbReference type="PROSITE" id="PS51077">
    <property type="entry name" value="HTH_ICLR"/>
    <property type="match status" value="1"/>
</dbReference>
<keyword evidence="7" id="KW-1185">Reference proteome</keyword>